<dbReference type="Proteomes" id="UP000218811">
    <property type="component" value="Unassembled WGS sequence"/>
</dbReference>
<evidence type="ECO:0000256" key="6">
    <source>
        <dbReference type="ARBA" id="ARBA00022989"/>
    </source>
</evidence>
<evidence type="ECO:0000256" key="11">
    <source>
        <dbReference type="SAM" id="Phobius"/>
    </source>
</evidence>
<dbReference type="GO" id="GO:0005484">
    <property type="term" value="F:SNAP receptor activity"/>
    <property type="evidence" value="ECO:0007669"/>
    <property type="project" value="InterPro"/>
</dbReference>
<dbReference type="PANTHER" id="PTHR12825">
    <property type="entry name" value="BNIP1-RELATED"/>
    <property type="match status" value="1"/>
</dbReference>
<dbReference type="OrthoDB" id="46868at2759"/>
<evidence type="ECO:0000256" key="2">
    <source>
        <dbReference type="ARBA" id="ARBA00022448"/>
    </source>
</evidence>
<evidence type="ECO:0000313" key="14">
    <source>
        <dbReference type="Proteomes" id="UP000218811"/>
    </source>
</evidence>
<keyword evidence="3 11" id="KW-0812">Transmembrane</keyword>
<evidence type="ECO:0000256" key="8">
    <source>
        <dbReference type="ARBA" id="ARBA00023136"/>
    </source>
</evidence>
<evidence type="ECO:0000256" key="10">
    <source>
        <dbReference type="SAM" id="MobiDB-lite"/>
    </source>
</evidence>
<evidence type="ECO:0000256" key="1">
    <source>
        <dbReference type="ARBA" id="ARBA00004163"/>
    </source>
</evidence>
<keyword evidence="4" id="KW-0256">Endoplasmic reticulum</keyword>
<sequence>MPPLPSTLDENTQAYIEALRRRQKDLSEFQIQRLRTFSGPLATQQRYAAELREDLDVFARQVESLDVAVDDQRTERDRKELRQIVSEFRGSLNSLKKDFRAAMLASKRAIDAKQLSSREELLRSSAVREKQDLNEKVTEDALMKANNDVTQALQRTIALMQGELERSVLSTQLLESSTSSLRSASSTHDVLDSVLVTSKHLITALEKSDWLDRMLILAGLAFFLLVIAFILKQRLVDRGIRLAFWWTRFLPDFSSDEALLKAEEEHAPVLVSTLTEVVPSIISAASAVIGSVVATAASTSVAQNIPLESSTFAAISTAVTGSMDPTTGGLDASGEPFDEPEFGTAVTIPADHATSTDLSQTTSASPCSVTDLVEPSPTSVSASSEPEQTPAHTFSAADKLPSPGQTSPEPVPVPSQNSADHPPIETTIVVQAPITGSGSVHDEL</sequence>
<keyword evidence="8 11" id="KW-0472">Membrane</keyword>
<evidence type="ECO:0000256" key="9">
    <source>
        <dbReference type="ARBA" id="ARBA00037934"/>
    </source>
</evidence>
<dbReference type="AlphaFoldDB" id="A0A2H3J948"/>
<keyword evidence="6 11" id="KW-1133">Transmembrane helix</keyword>
<feature type="compositionally biased region" description="Polar residues" evidence="10">
    <location>
        <begin position="354"/>
        <end position="368"/>
    </location>
</feature>
<reference evidence="13 14" key="1">
    <citation type="journal article" date="2012" name="Science">
        <title>The Paleozoic origin of enzymatic lignin decomposition reconstructed from 31 fungal genomes.</title>
        <authorList>
            <person name="Floudas D."/>
            <person name="Binder M."/>
            <person name="Riley R."/>
            <person name="Barry K."/>
            <person name="Blanchette R.A."/>
            <person name="Henrissat B."/>
            <person name="Martinez A.T."/>
            <person name="Otillar R."/>
            <person name="Spatafora J.W."/>
            <person name="Yadav J.S."/>
            <person name="Aerts A."/>
            <person name="Benoit I."/>
            <person name="Boyd A."/>
            <person name="Carlson A."/>
            <person name="Copeland A."/>
            <person name="Coutinho P.M."/>
            <person name="de Vries R.P."/>
            <person name="Ferreira P."/>
            <person name="Findley K."/>
            <person name="Foster B."/>
            <person name="Gaskell J."/>
            <person name="Glotzer D."/>
            <person name="Gorecki P."/>
            <person name="Heitman J."/>
            <person name="Hesse C."/>
            <person name="Hori C."/>
            <person name="Igarashi K."/>
            <person name="Jurgens J.A."/>
            <person name="Kallen N."/>
            <person name="Kersten P."/>
            <person name="Kohler A."/>
            <person name="Kuees U."/>
            <person name="Kumar T.K.A."/>
            <person name="Kuo A."/>
            <person name="LaButti K."/>
            <person name="Larrondo L.F."/>
            <person name="Lindquist E."/>
            <person name="Ling A."/>
            <person name="Lombard V."/>
            <person name="Lucas S."/>
            <person name="Lundell T."/>
            <person name="Martin R."/>
            <person name="McLaughlin D.J."/>
            <person name="Morgenstern I."/>
            <person name="Morin E."/>
            <person name="Murat C."/>
            <person name="Nagy L.G."/>
            <person name="Nolan M."/>
            <person name="Ohm R.A."/>
            <person name="Patyshakuliyeva A."/>
            <person name="Rokas A."/>
            <person name="Ruiz-Duenas F.J."/>
            <person name="Sabat G."/>
            <person name="Salamov A."/>
            <person name="Samejima M."/>
            <person name="Schmutz J."/>
            <person name="Slot J.C."/>
            <person name="St John F."/>
            <person name="Stenlid J."/>
            <person name="Sun H."/>
            <person name="Sun S."/>
            <person name="Syed K."/>
            <person name="Tsang A."/>
            <person name="Wiebenga A."/>
            <person name="Young D."/>
            <person name="Pisabarro A."/>
            <person name="Eastwood D.C."/>
            <person name="Martin F."/>
            <person name="Cullen D."/>
            <person name="Grigoriev I.V."/>
            <person name="Hibbett D.S."/>
        </authorList>
    </citation>
    <scope>NUCLEOTIDE SEQUENCE [LARGE SCALE GENOMIC DNA]</scope>
    <source>
        <strain evidence="13 14">MD-104</strain>
    </source>
</reference>
<gene>
    <name evidence="13" type="ORF">WOLCODRAFT_125697</name>
</gene>
<dbReference type="GO" id="GO:0006890">
    <property type="term" value="P:retrograde vesicle-mediated transport, Golgi to endoplasmic reticulum"/>
    <property type="evidence" value="ECO:0007669"/>
    <property type="project" value="InterPro"/>
</dbReference>
<dbReference type="Pfam" id="PF03908">
    <property type="entry name" value="Sec20"/>
    <property type="match status" value="1"/>
</dbReference>
<name>A0A2H3J948_WOLCO</name>
<evidence type="ECO:0000256" key="7">
    <source>
        <dbReference type="ARBA" id="ARBA00023054"/>
    </source>
</evidence>
<evidence type="ECO:0000313" key="13">
    <source>
        <dbReference type="EMBL" id="PCH35279.1"/>
    </source>
</evidence>
<evidence type="ECO:0000256" key="3">
    <source>
        <dbReference type="ARBA" id="ARBA00022692"/>
    </source>
</evidence>
<organism evidence="13 14">
    <name type="scientific">Wolfiporia cocos (strain MD-104)</name>
    <name type="common">Brown rot fungus</name>
    <dbReference type="NCBI Taxonomy" id="742152"/>
    <lineage>
        <taxon>Eukaryota</taxon>
        <taxon>Fungi</taxon>
        <taxon>Dikarya</taxon>
        <taxon>Basidiomycota</taxon>
        <taxon>Agaricomycotina</taxon>
        <taxon>Agaricomycetes</taxon>
        <taxon>Polyporales</taxon>
        <taxon>Phaeolaceae</taxon>
        <taxon>Wolfiporia</taxon>
    </lineage>
</organism>
<proteinExistence type="inferred from homology"/>
<dbReference type="EMBL" id="KB467843">
    <property type="protein sequence ID" value="PCH35279.1"/>
    <property type="molecule type" value="Genomic_DNA"/>
</dbReference>
<accession>A0A2H3J948</accession>
<feature type="region of interest" description="Disordered" evidence="10">
    <location>
        <begin position="354"/>
        <end position="444"/>
    </location>
</feature>
<dbReference type="InterPro" id="IPR005606">
    <property type="entry name" value="Sec20"/>
</dbReference>
<comment type="subcellular location">
    <subcellularLocation>
        <location evidence="1">Endoplasmic reticulum membrane</location>
        <topology evidence="1">Single-pass type IV membrane protein</topology>
    </subcellularLocation>
</comment>
<keyword evidence="5" id="KW-0931">ER-Golgi transport</keyword>
<dbReference type="STRING" id="742152.A0A2H3J948"/>
<dbReference type="GO" id="GO:0005789">
    <property type="term" value="C:endoplasmic reticulum membrane"/>
    <property type="evidence" value="ECO:0007669"/>
    <property type="project" value="UniProtKB-SubCell"/>
</dbReference>
<feature type="transmembrane region" description="Helical" evidence="11">
    <location>
        <begin position="210"/>
        <end position="231"/>
    </location>
</feature>
<evidence type="ECO:0000256" key="4">
    <source>
        <dbReference type="ARBA" id="ARBA00022824"/>
    </source>
</evidence>
<keyword evidence="2" id="KW-0813">Transport</keyword>
<protein>
    <submittedName>
        <fullName evidence="13">Sec20-domain-containing protein</fullName>
    </submittedName>
</protein>
<feature type="compositionally biased region" description="Polar residues" evidence="10">
    <location>
        <begin position="403"/>
        <end position="419"/>
    </location>
</feature>
<dbReference type="InterPro" id="IPR056173">
    <property type="entry name" value="Sec20_C"/>
</dbReference>
<evidence type="ECO:0000256" key="5">
    <source>
        <dbReference type="ARBA" id="ARBA00022892"/>
    </source>
</evidence>
<dbReference type="OMA" id="IAFWWTR"/>
<feature type="domain" description="Sec20 C-terminal" evidence="12">
    <location>
        <begin position="146"/>
        <end position="235"/>
    </location>
</feature>
<dbReference type="GO" id="GO:0031201">
    <property type="term" value="C:SNARE complex"/>
    <property type="evidence" value="ECO:0007669"/>
    <property type="project" value="TreeGrafter"/>
</dbReference>
<evidence type="ECO:0000259" key="12">
    <source>
        <dbReference type="Pfam" id="PF03908"/>
    </source>
</evidence>
<keyword evidence="14" id="KW-1185">Reference proteome</keyword>
<keyword evidence="7" id="KW-0175">Coiled coil</keyword>
<feature type="compositionally biased region" description="Polar residues" evidence="10">
    <location>
        <begin position="376"/>
        <end position="392"/>
    </location>
</feature>
<comment type="similarity">
    <text evidence="9">Belongs to the SEC20 family.</text>
</comment>
<dbReference type="PANTHER" id="PTHR12825:SF0">
    <property type="entry name" value="VESICLE TRANSPORT PROTEIN SEC20"/>
    <property type="match status" value="1"/>
</dbReference>